<accession>A0A8H6WR53</accession>
<comment type="caution">
    <text evidence="3">The sequence shown here is derived from an EMBL/GenBank/DDBJ whole genome shotgun (WGS) entry which is preliminary data.</text>
</comment>
<feature type="compositionally biased region" description="Basic and acidic residues" evidence="1">
    <location>
        <begin position="122"/>
        <end position="132"/>
    </location>
</feature>
<gene>
    <name evidence="3" type="ORF">MSAN_02501100</name>
</gene>
<keyword evidence="4" id="KW-1185">Reference proteome</keyword>
<protein>
    <submittedName>
        <fullName evidence="3">Uncharacterized protein</fullName>
    </submittedName>
</protein>
<keyword evidence="2" id="KW-1133">Transmembrane helix</keyword>
<keyword evidence="2" id="KW-0812">Transmembrane</keyword>
<dbReference type="EMBL" id="JACAZH010000095">
    <property type="protein sequence ID" value="KAF7326702.1"/>
    <property type="molecule type" value="Genomic_DNA"/>
</dbReference>
<evidence type="ECO:0000256" key="1">
    <source>
        <dbReference type="SAM" id="MobiDB-lite"/>
    </source>
</evidence>
<feature type="transmembrane region" description="Helical" evidence="2">
    <location>
        <begin position="32"/>
        <end position="50"/>
    </location>
</feature>
<dbReference type="Proteomes" id="UP000623467">
    <property type="component" value="Unassembled WGS sequence"/>
</dbReference>
<evidence type="ECO:0000313" key="3">
    <source>
        <dbReference type="EMBL" id="KAF7326702.1"/>
    </source>
</evidence>
<evidence type="ECO:0000313" key="4">
    <source>
        <dbReference type="Proteomes" id="UP000623467"/>
    </source>
</evidence>
<keyword evidence="2" id="KW-0472">Membrane</keyword>
<reference evidence="3" key="1">
    <citation type="submission" date="2020-05" db="EMBL/GenBank/DDBJ databases">
        <title>Mycena genomes resolve the evolution of fungal bioluminescence.</title>
        <authorList>
            <person name="Tsai I.J."/>
        </authorList>
    </citation>
    <scope>NUCLEOTIDE SEQUENCE</scope>
    <source>
        <strain evidence="3">160909Yilan</strain>
    </source>
</reference>
<feature type="region of interest" description="Disordered" evidence="1">
    <location>
        <begin position="82"/>
        <end position="106"/>
    </location>
</feature>
<feature type="region of interest" description="Disordered" evidence="1">
    <location>
        <begin position="120"/>
        <end position="153"/>
    </location>
</feature>
<organism evidence="3 4">
    <name type="scientific">Mycena sanguinolenta</name>
    <dbReference type="NCBI Taxonomy" id="230812"/>
    <lineage>
        <taxon>Eukaryota</taxon>
        <taxon>Fungi</taxon>
        <taxon>Dikarya</taxon>
        <taxon>Basidiomycota</taxon>
        <taxon>Agaricomycotina</taxon>
        <taxon>Agaricomycetes</taxon>
        <taxon>Agaricomycetidae</taxon>
        <taxon>Agaricales</taxon>
        <taxon>Marasmiineae</taxon>
        <taxon>Mycenaceae</taxon>
        <taxon>Mycena</taxon>
    </lineage>
</organism>
<name>A0A8H6WR53_9AGAR</name>
<feature type="transmembrane region" description="Helical" evidence="2">
    <location>
        <begin position="56"/>
        <end position="77"/>
    </location>
</feature>
<evidence type="ECO:0000256" key="2">
    <source>
        <dbReference type="SAM" id="Phobius"/>
    </source>
</evidence>
<dbReference type="AlphaFoldDB" id="A0A8H6WR53"/>
<dbReference type="OrthoDB" id="3346251at2759"/>
<proteinExistence type="predicted"/>
<sequence>MATTIGYLWKFSSNGKRSFFGRLDHIMLHEGVIYFVGLAVFNTVNLILFQNTDTSVQPIAAVLGYAATMIYSSRFVLNVSDHSRANTERTSSSRPRASGYRGPNIGVARDDTEMVMKVVRNGGRDGQDRDVESDTGNNTHMKGSWAGDDNSVV</sequence>